<evidence type="ECO:0000313" key="2">
    <source>
        <dbReference type="Proteomes" id="UP001060215"/>
    </source>
</evidence>
<proteinExistence type="predicted"/>
<keyword evidence="2" id="KW-1185">Reference proteome</keyword>
<evidence type="ECO:0000313" key="1">
    <source>
        <dbReference type="EMBL" id="KAI7983185.1"/>
    </source>
</evidence>
<reference evidence="1 2" key="1">
    <citation type="journal article" date="2022" name="Plant J.">
        <title>Chromosome-level genome of Camellia lanceoleosa provides a valuable resource for understanding genome evolution and self-incompatibility.</title>
        <authorList>
            <person name="Gong W."/>
            <person name="Xiao S."/>
            <person name="Wang L."/>
            <person name="Liao Z."/>
            <person name="Chang Y."/>
            <person name="Mo W."/>
            <person name="Hu G."/>
            <person name="Li W."/>
            <person name="Zhao G."/>
            <person name="Zhu H."/>
            <person name="Hu X."/>
            <person name="Ji K."/>
            <person name="Xiang X."/>
            <person name="Song Q."/>
            <person name="Yuan D."/>
            <person name="Jin S."/>
            <person name="Zhang L."/>
        </authorList>
    </citation>
    <scope>NUCLEOTIDE SEQUENCE [LARGE SCALE GENOMIC DNA]</scope>
    <source>
        <strain evidence="1">SQ_2022a</strain>
    </source>
</reference>
<gene>
    <name evidence="1" type="ORF">LOK49_LG15G00297</name>
</gene>
<dbReference type="Proteomes" id="UP001060215">
    <property type="component" value="Chromosome 11"/>
</dbReference>
<dbReference type="EMBL" id="CM045768">
    <property type="protein sequence ID" value="KAI7983185.1"/>
    <property type="molecule type" value="Genomic_DNA"/>
</dbReference>
<accession>A0ACC0F3U2</accession>
<sequence length="333" mass="35839">MGSGGAQTGIEESVRRLGFWNSEILYPERPGEPDCAYFMRNGTCGYGIKCRYNHPRDRSSVGVAVRIGGGEFPERPGEPACQFYLRTGTCKFGVSCKFHHPRNGGGSISNVPPNSYGFPLRPIIVLPFLIPSSCTMHCMVIGRDAEVPTCVSIATGYRTGRPPLLPGSYVPGAYGPVLLPPGVVPIMGWSPYSGPISPVLSPSAPPMVGTSSLYGVPQLSSSAAAFSVPYSPLLSTGDPSSGSQKERVFPERPGQPECQYYLKTGDCKFGSSCRFHHPPDWVLSKANYLLSLLGLPLRPIVYYGFVFVQVFYGYSTLHVCTHIGKAGIDIGNS</sequence>
<name>A0ACC0F3U2_9ERIC</name>
<protein>
    <submittedName>
        <fullName evidence="1">Zinc finger CCCH domain-containing protein 32</fullName>
    </submittedName>
</protein>
<organism evidence="1 2">
    <name type="scientific">Camellia lanceoleosa</name>
    <dbReference type="NCBI Taxonomy" id="1840588"/>
    <lineage>
        <taxon>Eukaryota</taxon>
        <taxon>Viridiplantae</taxon>
        <taxon>Streptophyta</taxon>
        <taxon>Embryophyta</taxon>
        <taxon>Tracheophyta</taxon>
        <taxon>Spermatophyta</taxon>
        <taxon>Magnoliopsida</taxon>
        <taxon>eudicotyledons</taxon>
        <taxon>Gunneridae</taxon>
        <taxon>Pentapetalae</taxon>
        <taxon>asterids</taxon>
        <taxon>Ericales</taxon>
        <taxon>Theaceae</taxon>
        <taxon>Camellia</taxon>
    </lineage>
</organism>
<comment type="caution">
    <text evidence="1">The sequence shown here is derived from an EMBL/GenBank/DDBJ whole genome shotgun (WGS) entry which is preliminary data.</text>
</comment>